<accession>A0A1V8SHH8</accession>
<dbReference type="InterPro" id="IPR041677">
    <property type="entry name" value="DNA2/NAM7_AAA_11"/>
</dbReference>
<comment type="caution">
    <text evidence="3">The sequence shown here is derived from an EMBL/GenBank/DDBJ whole genome shotgun (WGS) entry which is preliminary data.</text>
</comment>
<dbReference type="InterPro" id="IPR045055">
    <property type="entry name" value="DNA2/NAM7-like"/>
</dbReference>
<dbReference type="Pfam" id="PF13087">
    <property type="entry name" value="AAA_12"/>
    <property type="match status" value="1"/>
</dbReference>
<dbReference type="InterPro" id="IPR041679">
    <property type="entry name" value="DNA2/NAM7-like_C"/>
</dbReference>
<dbReference type="InterPro" id="IPR047187">
    <property type="entry name" value="SF1_C_Upf1"/>
</dbReference>
<name>A0A1V8SHH8_9PEZI</name>
<dbReference type="PANTHER" id="PTHR10887">
    <property type="entry name" value="DNA2/NAM7 HELICASE FAMILY"/>
    <property type="match status" value="1"/>
</dbReference>
<dbReference type="EMBL" id="NAJO01000045">
    <property type="protein sequence ID" value="OQN98539.1"/>
    <property type="molecule type" value="Genomic_DNA"/>
</dbReference>
<dbReference type="SUPFAM" id="SSF52540">
    <property type="entry name" value="P-loop containing nucleoside triphosphate hydrolases"/>
    <property type="match status" value="1"/>
</dbReference>
<proteinExistence type="predicted"/>
<dbReference type="Gene3D" id="3.40.50.300">
    <property type="entry name" value="P-loop containing nucleotide triphosphate hydrolases"/>
    <property type="match status" value="2"/>
</dbReference>
<keyword evidence="1" id="KW-0378">Hydrolase</keyword>
<dbReference type="CDD" id="cd18808">
    <property type="entry name" value="SF1_C_Upf1"/>
    <property type="match status" value="1"/>
</dbReference>
<evidence type="ECO:0000259" key="2">
    <source>
        <dbReference type="SMART" id="SM00382"/>
    </source>
</evidence>
<reference evidence="4" key="1">
    <citation type="submission" date="2017-03" db="EMBL/GenBank/DDBJ databases">
        <title>Genomes of endolithic fungi from Antarctica.</title>
        <authorList>
            <person name="Coleine C."/>
            <person name="Masonjones S."/>
            <person name="Stajich J.E."/>
        </authorList>
    </citation>
    <scope>NUCLEOTIDE SEQUENCE [LARGE SCALE GENOMIC DNA]</scope>
    <source>
        <strain evidence="4">CCFEE 5527</strain>
    </source>
</reference>
<dbReference type="AlphaFoldDB" id="A0A1V8SHH8"/>
<dbReference type="SMART" id="SM00382">
    <property type="entry name" value="AAA"/>
    <property type="match status" value="1"/>
</dbReference>
<feature type="domain" description="AAA+ ATPase" evidence="2">
    <location>
        <begin position="305"/>
        <end position="519"/>
    </location>
</feature>
<keyword evidence="4" id="KW-1185">Reference proteome</keyword>
<evidence type="ECO:0000313" key="3">
    <source>
        <dbReference type="EMBL" id="OQN98539.1"/>
    </source>
</evidence>
<dbReference type="Proteomes" id="UP000192596">
    <property type="component" value="Unassembled WGS sequence"/>
</dbReference>
<dbReference type="InParanoid" id="A0A1V8SHH8"/>
<dbReference type="InterPro" id="IPR027417">
    <property type="entry name" value="P-loop_NTPase"/>
</dbReference>
<gene>
    <name evidence="3" type="ORF">B0A48_15801</name>
</gene>
<dbReference type="PANTHER" id="PTHR10887:SF322">
    <property type="entry name" value="HELICASE MOV-10"/>
    <property type="match status" value="1"/>
</dbReference>
<organism evidence="3 4">
    <name type="scientific">Cryoendolithus antarcticus</name>
    <dbReference type="NCBI Taxonomy" id="1507870"/>
    <lineage>
        <taxon>Eukaryota</taxon>
        <taxon>Fungi</taxon>
        <taxon>Dikarya</taxon>
        <taxon>Ascomycota</taxon>
        <taxon>Pezizomycotina</taxon>
        <taxon>Dothideomycetes</taxon>
        <taxon>Dothideomycetidae</taxon>
        <taxon>Cladosporiales</taxon>
        <taxon>Cladosporiaceae</taxon>
        <taxon>Cryoendolithus</taxon>
    </lineage>
</organism>
<dbReference type="GO" id="GO:0035194">
    <property type="term" value="P:regulatory ncRNA-mediated post-transcriptional gene silencing"/>
    <property type="evidence" value="ECO:0007669"/>
    <property type="project" value="TreeGrafter"/>
</dbReference>
<sequence>MSKPPVEPGPTEIIEATTDERKLQTKLASPLPDLTSSKKTFDVYARPFIPYQFKSINGLPAVNYPSEGVTWIEFDDYVRTFAGSAFLPKDSSGGKVEDAAAKLARSELCAENYRYYFTDLLAREVDAARDNCLEYALYNVPIQRARNDPRPFMYWLDVPGLTESTLQIEVGDQVALRQLYGQYAPNAAPYGTTIQYDAVVWGIQRSQGRVTLRIDNLFWQSGLFNVSFSVQPFRIRALHTAVSRSHTCLSDDSGGWLRSMLFPRPADGVMQRALGKGKFDINAFDGLLNYEQLKAVDTIVHSEWGTVPYLISGPPGTGKTKTLIELALQLLRTESDSHLILCAPSDPASDTLTSRLLPHLKPRELLRLHSPSRSFAEVPDSLLPYSCIDNGTFSLPSFADLMRLKIVVVTCRDADILSSARVSNRDLFHLEQGMMAALYPGKKYSGKKNEVKKLHWTALLLDEAAQATEPEAQIPLNVVAPPLREDNRHATTLPLVVMAGDQHQLGPRTSSRIPALQLSLFERLFQRPLYRDHPLARSSGTQPRLTASMLPMVRPPFTNLIRNYRSHAAILAVPSKLFYHDTLEPEALLTDSLLSWSGWRGARWPVHFAVNTAPDEIEQDGGGWYNVREAQMAIVYAHSFLSENLLGQKEICIMSPFAAQVKLLRRLAREAKLWHVNIGPLEAFQGLESRLVILCTTRTRYRFIEQDLAKGLGVVHERRRMNVALTRAKEGLVVIGNDEVLGKDEWWQSWLGFVGRNGLWEEEKGASSQHSFGWGDDESIGRLERRLVMDDHAMRGERPRDAPELGIGRGAESRLWASGVALEKALRSIQLVEEQSSPVHSAEAASKSE</sequence>
<keyword evidence="1" id="KW-0547">Nucleotide-binding</keyword>
<dbReference type="OrthoDB" id="6513042at2759"/>
<dbReference type="STRING" id="1507870.A0A1V8SHH8"/>
<protein>
    <recommendedName>
        <fullName evidence="2">AAA+ ATPase domain-containing protein</fullName>
    </recommendedName>
</protein>
<dbReference type="GO" id="GO:0005829">
    <property type="term" value="C:cytosol"/>
    <property type="evidence" value="ECO:0007669"/>
    <property type="project" value="TreeGrafter"/>
</dbReference>
<evidence type="ECO:0000256" key="1">
    <source>
        <dbReference type="ARBA" id="ARBA00022806"/>
    </source>
</evidence>
<keyword evidence="1" id="KW-0067">ATP-binding</keyword>
<evidence type="ECO:0000313" key="4">
    <source>
        <dbReference type="Proteomes" id="UP000192596"/>
    </source>
</evidence>
<dbReference type="GO" id="GO:0004386">
    <property type="term" value="F:helicase activity"/>
    <property type="evidence" value="ECO:0007669"/>
    <property type="project" value="InterPro"/>
</dbReference>
<dbReference type="InterPro" id="IPR003593">
    <property type="entry name" value="AAA+_ATPase"/>
</dbReference>
<keyword evidence="1" id="KW-0347">Helicase</keyword>
<dbReference type="Pfam" id="PF13086">
    <property type="entry name" value="AAA_11"/>
    <property type="match status" value="1"/>
</dbReference>